<dbReference type="RefSeq" id="WP_132005006.1">
    <property type="nucleotide sequence ID" value="NZ_JBHUNN010000002.1"/>
</dbReference>
<evidence type="ECO:0000256" key="5">
    <source>
        <dbReference type="ARBA" id="ARBA00013950"/>
    </source>
</evidence>
<dbReference type="PANTHER" id="PTHR21098">
    <property type="entry name" value="RIBOFLAVIN SYNTHASE ALPHA CHAIN"/>
    <property type="match status" value="1"/>
</dbReference>
<comment type="catalytic activity">
    <reaction evidence="1">
        <text>2 6,7-dimethyl-8-(1-D-ribityl)lumazine + H(+) = 5-amino-6-(D-ribitylamino)uracil + riboflavin</text>
        <dbReference type="Rhea" id="RHEA:20772"/>
        <dbReference type="ChEBI" id="CHEBI:15378"/>
        <dbReference type="ChEBI" id="CHEBI:15934"/>
        <dbReference type="ChEBI" id="CHEBI:57986"/>
        <dbReference type="ChEBI" id="CHEBI:58201"/>
        <dbReference type="EC" id="2.5.1.9"/>
    </reaction>
</comment>
<evidence type="ECO:0000256" key="6">
    <source>
        <dbReference type="ARBA" id="ARBA00022619"/>
    </source>
</evidence>
<evidence type="ECO:0000256" key="9">
    <source>
        <dbReference type="NCBIfam" id="TIGR00187"/>
    </source>
</evidence>
<dbReference type="InterPro" id="IPR001783">
    <property type="entry name" value="Lumazine-bd"/>
</dbReference>
<dbReference type="PROSITE" id="PS51177">
    <property type="entry name" value="LUMAZINE_BIND"/>
    <property type="match status" value="2"/>
</dbReference>
<keyword evidence="7" id="KW-0808">Transferase</keyword>
<evidence type="ECO:0000256" key="8">
    <source>
        <dbReference type="ARBA" id="ARBA00022737"/>
    </source>
</evidence>
<dbReference type="GO" id="GO:0004746">
    <property type="term" value="F:riboflavin synthase activity"/>
    <property type="evidence" value="ECO:0007669"/>
    <property type="project" value="UniProtKB-UniRule"/>
</dbReference>
<dbReference type="GO" id="GO:0009231">
    <property type="term" value="P:riboflavin biosynthetic process"/>
    <property type="evidence" value="ECO:0007669"/>
    <property type="project" value="UniProtKB-KW"/>
</dbReference>
<proteinExistence type="predicted"/>
<dbReference type="AlphaFoldDB" id="A0A4R2GXA7"/>
<name>A0A4R2GXA7_9HYPH</name>
<dbReference type="SUPFAM" id="SSF63380">
    <property type="entry name" value="Riboflavin synthase domain-like"/>
    <property type="match status" value="2"/>
</dbReference>
<reference evidence="12 13" key="1">
    <citation type="submission" date="2019-03" db="EMBL/GenBank/DDBJ databases">
        <title>Genomic Encyclopedia of Type Strains, Phase IV (KMG-IV): sequencing the most valuable type-strain genomes for metagenomic binning, comparative biology and taxonomic classification.</title>
        <authorList>
            <person name="Goeker M."/>
        </authorList>
    </citation>
    <scope>NUCLEOTIDE SEQUENCE [LARGE SCALE GENOMIC DNA]</scope>
    <source>
        <strain evidence="12 13">DSM 22958</strain>
    </source>
</reference>
<dbReference type="InterPro" id="IPR026017">
    <property type="entry name" value="Lumazine-bd_dom"/>
</dbReference>
<comment type="caution">
    <text evidence="12">The sequence shown here is derived from an EMBL/GenBank/DDBJ whole genome shotgun (WGS) entry which is preliminary data.</text>
</comment>
<dbReference type="InterPro" id="IPR023366">
    <property type="entry name" value="ATP_synth_asu-like_sf"/>
</dbReference>
<feature type="domain" description="Lumazine-binding" evidence="11">
    <location>
        <begin position="107"/>
        <end position="210"/>
    </location>
</feature>
<gene>
    <name evidence="12" type="ORF">EV666_104136</name>
</gene>
<dbReference type="InterPro" id="IPR017938">
    <property type="entry name" value="Riboflavin_synthase-like_b-brl"/>
</dbReference>
<dbReference type="Gene3D" id="2.40.30.20">
    <property type="match status" value="2"/>
</dbReference>
<dbReference type="EMBL" id="SLWL01000004">
    <property type="protein sequence ID" value="TCO14183.1"/>
    <property type="molecule type" value="Genomic_DNA"/>
</dbReference>
<keyword evidence="6" id="KW-0686">Riboflavin biosynthesis</keyword>
<dbReference type="NCBIfam" id="TIGR00187">
    <property type="entry name" value="ribE"/>
    <property type="match status" value="1"/>
</dbReference>
<comment type="function">
    <text evidence="2">Catalyzes the dismutation of two molecules of 6,7-dimethyl-8-ribityllumazine, resulting in the formation of riboflavin and 5-amino-6-(D-ribitylamino)uracil.</text>
</comment>
<dbReference type="EC" id="2.5.1.9" evidence="4 9"/>
<dbReference type="PANTHER" id="PTHR21098:SF12">
    <property type="entry name" value="RIBOFLAVIN SYNTHASE"/>
    <property type="match status" value="1"/>
</dbReference>
<feature type="repeat" description="Lumazine-binding" evidence="10">
    <location>
        <begin position="107"/>
        <end position="210"/>
    </location>
</feature>
<feature type="domain" description="Lumazine-binding" evidence="11">
    <location>
        <begin position="1"/>
        <end position="106"/>
    </location>
</feature>
<comment type="pathway">
    <text evidence="3">Cofactor biosynthesis; riboflavin biosynthesis; riboflavin from 2-hydroxy-3-oxobutyl phosphate and 5-amino-6-(D-ribitylamino)uracil: step 2/2.</text>
</comment>
<evidence type="ECO:0000256" key="3">
    <source>
        <dbReference type="ARBA" id="ARBA00004887"/>
    </source>
</evidence>
<evidence type="ECO:0000256" key="10">
    <source>
        <dbReference type="PROSITE-ProRule" id="PRU00524"/>
    </source>
</evidence>
<dbReference type="Pfam" id="PF00677">
    <property type="entry name" value="Lum_binding"/>
    <property type="match status" value="2"/>
</dbReference>
<dbReference type="FunFam" id="2.40.30.20:FF:000004">
    <property type="entry name" value="Riboflavin synthase, alpha subunit"/>
    <property type="match status" value="1"/>
</dbReference>
<evidence type="ECO:0000256" key="2">
    <source>
        <dbReference type="ARBA" id="ARBA00002803"/>
    </source>
</evidence>
<sequence>MFTGIITDVGEILSVGDHQGSLRRLRIASHYDPAGIEIGASIACGGPCLTVVAVGPHVWADGAAGAWFDVDIAAETLARTNAGGWGVGGRLNLERALKIGDELGGHIVTGHVDGMAQLLAREVVTDADATWGETSRFTLRAPKHTARYIAEKGSICIDGTSLTVNTVEDDVFSVLLIPHTLQVTTWGLRQPGDSINLEVDMMARYAARLAEAQAKGY</sequence>
<evidence type="ECO:0000256" key="1">
    <source>
        <dbReference type="ARBA" id="ARBA00000968"/>
    </source>
</evidence>
<dbReference type="CDD" id="cd00402">
    <property type="entry name" value="Riboflavin_synthase_like"/>
    <property type="match status" value="1"/>
</dbReference>
<keyword evidence="8" id="KW-0677">Repeat</keyword>
<evidence type="ECO:0000259" key="11">
    <source>
        <dbReference type="PROSITE" id="PS51177"/>
    </source>
</evidence>
<evidence type="ECO:0000256" key="7">
    <source>
        <dbReference type="ARBA" id="ARBA00022679"/>
    </source>
</evidence>
<dbReference type="PIRSF" id="PIRSF000498">
    <property type="entry name" value="Riboflavin_syn_A"/>
    <property type="match status" value="1"/>
</dbReference>
<evidence type="ECO:0000256" key="4">
    <source>
        <dbReference type="ARBA" id="ARBA00012827"/>
    </source>
</evidence>
<protein>
    <recommendedName>
        <fullName evidence="5 9">Riboflavin synthase</fullName>
        <ecNumber evidence="4 9">2.5.1.9</ecNumber>
    </recommendedName>
</protein>
<evidence type="ECO:0000313" key="13">
    <source>
        <dbReference type="Proteomes" id="UP000294881"/>
    </source>
</evidence>
<keyword evidence="13" id="KW-1185">Reference proteome</keyword>
<organism evidence="12 13">
    <name type="scientific">Camelimonas lactis</name>
    <dbReference type="NCBI Taxonomy" id="659006"/>
    <lineage>
        <taxon>Bacteria</taxon>
        <taxon>Pseudomonadati</taxon>
        <taxon>Pseudomonadota</taxon>
        <taxon>Alphaproteobacteria</taxon>
        <taxon>Hyphomicrobiales</taxon>
        <taxon>Chelatococcaceae</taxon>
        <taxon>Camelimonas</taxon>
    </lineage>
</organism>
<dbReference type="Proteomes" id="UP000294881">
    <property type="component" value="Unassembled WGS sequence"/>
</dbReference>
<feature type="repeat" description="Lumazine-binding" evidence="10">
    <location>
        <begin position="1"/>
        <end position="106"/>
    </location>
</feature>
<dbReference type="OrthoDB" id="9788537at2"/>
<accession>A0A4R2GXA7</accession>
<dbReference type="NCBIfam" id="NF006767">
    <property type="entry name" value="PRK09289.1"/>
    <property type="match status" value="1"/>
</dbReference>
<evidence type="ECO:0000313" key="12">
    <source>
        <dbReference type="EMBL" id="TCO14183.1"/>
    </source>
</evidence>